<sequence length="758" mass="84727">MHRKKPWRDPFLTLAVILSLLRVDWVDYMQRQLGTQLPEIHDILLGQSAALTETQFHNFYNSFDGNYVNFKDLDHDLRSQSVFRELHSLSREIFPISRDITDVSTWLLDRLEPNNVRPLPFVNVASAPNNNNNNDENNNNGEASEAEANGPVQNMLDGAVALTHSNQNAGDPSPEDMDLIEALWRQDIDMGISRDESYSFKEDLLLEKGEHPDKLKSQQQSWDHFGYNIDGETGEYVPNPPGLEVVQPQTPQPTLPQVPVQPDGNISLEDCLQLLEDEYLPAVSQPDGEQYQAPQQPLSPLEQEQRWQDLASIPELTHQLHELPHLPYQATVDMNITQPLNTQDAFAINATTNGNVNLQNATLSVNRNMLPIEPQRLDEFAPPPEVFSPLSNFANLSLSSASPTGLINGQQNLNFSSFLLPEQPLHPAMESPLPINATDNQDNSSLLMELLNTSNVEEVDPMELDFDAQIHNVMQSFGENNSSASFDGSCSGFEDMSDGSSPYHTSEDGLEGATGYNASLDGHGMNGTSGSYGYHRQRGGSSCGGDSDSGSSFSSYNSQSSKPENVKHNHTYASSSSSSGSNRSSNNSKNNSSKKDRQNLAKLSRDEKRARTLKVPVPIDKIISLPVDAFNDLLKKYELNDAQLTLIRDIRRRGKNKVAAQNCRKRKISALVSVEVNIDTLKEEKEQLELEREHIDKETSDMQSRYDQLYNEVFQNMCDEHGDPVDPNEFTLQQMPDGSMFLVPRNSTNPDKDKNTEK</sequence>
<evidence type="ECO:0000256" key="1">
    <source>
        <dbReference type="ARBA" id="ARBA00023015"/>
    </source>
</evidence>
<evidence type="ECO:0000256" key="4">
    <source>
        <dbReference type="ARBA" id="ARBA00023163"/>
    </source>
</evidence>
<dbReference type="PANTHER" id="PTHR24411">
    <property type="entry name" value="NUCLEAR FACTOR ERYTHROID 2-RELATED FACTOR"/>
    <property type="match status" value="1"/>
</dbReference>
<keyword evidence="3" id="KW-0010">Activator</keyword>
<protein>
    <recommendedName>
        <fullName evidence="9">BZIP domain-containing protein</fullName>
    </recommendedName>
</protein>
<feature type="coiled-coil region" evidence="6">
    <location>
        <begin position="671"/>
        <end position="705"/>
    </location>
</feature>
<dbReference type="PROSITE" id="PS00036">
    <property type="entry name" value="BZIP_BASIC"/>
    <property type="match status" value="1"/>
</dbReference>
<feature type="region of interest" description="Disordered" evidence="7">
    <location>
        <begin position="237"/>
        <end position="263"/>
    </location>
</feature>
<feature type="compositionally biased region" description="Low complexity" evidence="7">
    <location>
        <begin position="544"/>
        <end position="561"/>
    </location>
</feature>
<dbReference type="InterPro" id="IPR004826">
    <property type="entry name" value="bZIP_Maf"/>
</dbReference>
<feature type="region of interest" description="Disordered" evidence="7">
    <location>
        <begin position="720"/>
        <end position="758"/>
    </location>
</feature>
<dbReference type="InterPro" id="IPR047167">
    <property type="entry name" value="NFE2-like"/>
</dbReference>
<dbReference type="OrthoDB" id="7458135at2759"/>
<dbReference type="CTD" id="4779"/>
<dbReference type="Pfam" id="PF03131">
    <property type="entry name" value="bZIP_Maf"/>
    <property type="match status" value="1"/>
</dbReference>
<keyword evidence="5" id="KW-0539">Nucleus</keyword>
<dbReference type="CDD" id="cd14698">
    <property type="entry name" value="bZIP_CNC"/>
    <property type="match status" value="1"/>
</dbReference>
<feature type="domain" description="BZIP" evidence="9">
    <location>
        <begin position="646"/>
        <end position="709"/>
    </location>
</feature>
<proteinExistence type="predicted"/>
<dbReference type="SMART" id="SM00338">
    <property type="entry name" value="BRLZ"/>
    <property type="match status" value="1"/>
</dbReference>
<evidence type="ECO:0000256" key="6">
    <source>
        <dbReference type="SAM" id="Coils"/>
    </source>
</evidence>
<feature type="chain" id="PRO_5037126985" description="BZIP domain-containing protein" evidence="8">
    <location>
        <begin position="27"/>
        <end position="758"/>
    </location>
</feature>
<dbReference type="GO" id="GO:0005634">
    <property type="term" value="C:nucleus"/>
    <property type="evidence" value="ECO:0007669"/>
    <property type="project" value="TreeGrafter"/>
</dbReference>
<feature type="region of interest" description="Disordered" evidence="7">
    <location>
        <begin position="488"/>
        <end position="607"/>
    </location>
</feature>
<evidence type="ECO:0000256" key="7">
    <source>
        <dbReference type="SAM" id="MobiDB-lite"/>
    </source>
</evidence>
<organism evidence="10 11">
    <name type="scientific">Patiria miniata</name>
    <name type="common">Bat star</name>
    <name type="synonym">Asterina miniata</name>
    <dbReference type="NCBI Taxonomy" id="46514"/>
    <lineage>
        <taxon>Eukaryota</taxon>
        <taxon>Metazoa</taxon>
        <taxon>Echinodermata</taxon>
        <taxon>Eleutherozoa</taxon>
        <taxon>Asterozoa</taxon>
        <taxon>Asteroidea</taxon>
        <taxon>Valvatacea</taxon>
        <taxon>Valvatida</taxon>
        <taxon>Asterinidae</taxon>
        <taxon>Patiria</taxon>
    </lineage>
</organism>
<evidence type="ECO:0000259" key="9">
    <source>
        <dbReference type="PROSITE" id="PS50217"/>
    </source>
</evidence>
<dbReference type="SUPFAM" id="SSF47454">
    <property type="entry name" value="A DNA-binding domain in eukaryotic transcription factors"/>
    <property type="match status" value="1"/>
</dbReference>
<dbReference type="InterPro" id="IPR004827">
    <property type="entry name" value="bZIP"/>
</dbReference>
<keyword evidence="2" id="KW-0238">DNA-binding</keyword>
<evidence type="ECO:0000256" key="5">
    <source>
        <dbReference type="ARBA" id="ARBA00023242"/>
    </source>
</evidence>
<evidence type="ECO:0000313" key="10">
    <source>
        <dbReference type="EnsemblMetazoa" id="XP_038076796.1"/>
    </source>
</evidence>
<dbReference type="PROSITE" id="PS50217">
    <property type="entry name" value="BZIP"/>
    <property type="match status" value="1"/>
</dbReference>
<evidence type="ECO:0000256" key="8">
    <source>
        <dbReference type="SAM" id="SignalP"/>
    </source>
</evidence>
<evidence type="ECO:0000313" key="11">
    <source>
        <dbReference type="Proteomes" id="UP000887568"/>
    </source>
</evidence>
<name>A0A914BM10_PATMI</name>
<keyword evidence="11" id="KW-1185">Reference proteome</keyword>
<feature type="signal peptide" evidence="8">
    <location>
        <begin position="1"/>
        <end position="26"/>
    </location>
</feature>
<reference evidence="10" key="1">
    <citation type="submission" date="2022-11" db="UniProtKB">
        <authorList>
            <consortium name="EnsemblMetazoa"/>
        </authorList>
    </citation>
    <scope>IDENTIFICATION</scope>
</reference>
<dbReference type="GO" id="GO:0000981">
    <property type="term" value="F:DNA-binding transcription factor activity, RNA polymerase II-specific"/>
    <property type="evidence" value="ECO:0007669"/>
    <property type="project" value="TreeGrafter"/>
</dbReference>
<feature type="region of interest" description="Disordered" evidence="7">
    <location>
        <begin position="122"/>
        <end position="146"/>
    </location>
</feature>
<dbReference type="GeneID" id="119744759"/>
<dbReference type="AlphaFoldDB" id="A0A914BM10"/>
<dbReference type="OMA" id="KPWRDPF"/>
<keyword evidence="8" id="KW-0732">Signal</keyword>
<feature type="compositionally biased region" description="Low complexity" evidence="7">
    <location>
        <begin position="574"/>
        <end position="591"/>
    </location>
</feature>
<evidence type="ECO:0000256" key="2">
    <source>
        <dbReference type="ARBA" id="ARBA00023125"/>
    </source>
</evidence>
<evidence type="ECO:0000256" key="3">
    <source>
        <dbReference type="ARBA" id="ARBA00023159"/>
    </source>
</evidence>
<dbReference type="PANTHER" id="PTHR24411:SF55">
    <property type="entry name" value="SEGMENTATION PROTEIN CAP'N'COLLAR"/>
    <property type="match status" value="1"/>
</dbReference>
<dbReference type="RefSeq" id="XP_038076796.1">
    <property type="nucleotide sequence ID" value="XM_038220868.1"/>
</dbReference>
<dbReference type="InterPro" id="IPR008917">
    <property type="entry name" value="TF_DNA-bd_sf"/>
</dbReference>
<feature type="compositionally biased region" description="Basic and acidic residues" evidence="7">
    <location>
        <begin position="593"/>
        <end position="607"/>
    </location>
</feature>
<keyword evidence="1" id="KW-0805">Transcription regulation</keyword>
<keyword evidence="6" id="KW-0175">Coiled coil</keyword>
<accession>A0A914BM10</accession>
<dbReference type="Gene3D" id="1.10.880.10">
    <property type="entry name" value="Transcription factor, Skn-1-like, DNA-binding domain"/>
    <property type="match status" value="1"/>
</dbReference>
<dbReference type="EnsemblMetazoa" id="XM_038220868.1">
    <property type="protein sequence ID" value="XP_038076796.1"/>
    <property type="gene ID" value="LOC119744759"/>
</dbReference>
<dbReference type="GO" id="GO:0000978">
    <property type="term" value="F:RNA polymerase II cis-regulatory region sequence-specific DNA binding"/>
    <property type="evidence" value="ECO:0007669"/>
    <property type="project" value="InterPro"/>
</dbReference>
<keyword evidence="4" id="KW-0804">Transcription</keyword>
<dbReference type="Proteomes" id="UP000887568">
    <property type="component" value="Unplaced"/>
</dbReference>